<protein>
    <submittedName>
        <fullName evidence="1">HesB-like selenoprotein</fullName>
    </submittedName>
</protein>
<evidence type="ECO:0000313" key="1">
    <source>
        <dbReference type="EMBL" id="SFB18952.1"/>
    </source>
</evidence>
<name>A0A1I0Z0K8_9CLOT</name>
<proteinExistence type="predicted"/>
<gene>
    <name evidence="1" type="ORF">SAMN04488528_101669</name>
</gene>
<dbReference type="RefSeq" id="WP_090041482.1">
    <property type="nucleotide sequence ID" value="NZ_FOKI01000016.1"/>
</dbReference>
<dbReference type="Gene3D" id="2.60.300.12">
    <property type="entry name" value="HesB-like domain"/>
    <property type="match status" value="1"/>
</dbReference>
<organism evidence="1 2">
    <name type="scientific">Clostridium frigidicarnis</name>
    <dbReference type="NCBI Taxonomy" id="84698"/>
    <lineage>
        <taxon>Bacteria</taxon>
        <taxon>Bacillati</taxon>
        <taxon>Bacillota</taxon>
        <taxon>Clostridia</taxon>
        <taxon>Eubacteriales</taxon>
        <taxon>Clostridiaceae</taxon>
        <taxon>Clostridium</taxon>
    </lineage>
</organism>
<dbReference type="InterPro" id="IPR010965">
    <property type="entry name" value="HesB-rel_seleno"/>
</dbReference>
<accession>A0A1I0Z0K8</accession>
<dbReference type="InterPro" id="IPR035903">
    <property type="entry name" value="HesB-like_dom_sf"/>
</dbReference>
<sequence>MSIVKISDATYKEFKDLLDENELENYIIRLNLAGMACSGPVFNIIKDDKNENDEVEVINEITFLVGKELIESFGGFEIQGTEENGRGLMIEPFNKPESGGCSSCSSCGH</sequence>
<keyword evidence="2" id="KW-1185">Reference proteome</keyword>
<evidence type="ECO:0000313" key="2">
    <source>
        <dbReference type="Proteomes" id="UP000198619"/>
    </source>
</evidence>
<dbReference type="SUPFAM" id="SSF89360">
    <property type="entry name" value="HesB-like domain"/>
    <property type="match status" value="1"/>
</dbReference>
<reference evidence="1 2" key="1">
    <citation type="submission" date="2016-10" db="EMBL/GenBank/DDBJ databases">
        <authorList>
            <person name="de Groot N.N."/>
        </authorList>
    </citation>
    <scope>NUCLEOTIDE SEQUENCE [LARGE SCALE GENOMIC DNA]</scope>
    <source>
        <strain evidence="1 2">DSM 12271</strain>
    </source>
</reference>
<dbReference type="NCBIfam" id="TIGR01911">
    <property type="entry name" value="HesB_rel_seleno"/>
    <property type="match status" value="1"/>
</dbReference>
<dbReference type="OrthoDB" id="2355011at2"/>
<dbReference type="Proteomes" id="UP000198619">
    <property type="component" value="Unassembled WGS sequence"/>
</dbReference>
<dbReference type="AlphaFoldDB" id="A0A1I0Z0K8"/>
<dbReference type="STRING" id="84698.SAMN04488528_101669"/>
<dbReference type="EMBL" id="FOKI01000016">
    <property type="protein sequence ID" value="SFB18952.1"/>
    <property type="molecule type" value="Genomic_DNA"/>
</dbReference>